<dbReference type="SMART" id="SM00364">
    <property type="entry name" value="LRR_BAC"/>
    <property type="match status" value="5"/>
</dbReference>
<dbReference type="InterPro" id="IPR055414">
    <property type="entry name" value="LRR_R13L4/SHOC2-like"/>
</dbReference>
<reference evidence="4 5" key="2">
    <citation type="submission" date="2018-10" db="EMBL/GenBank/DDBJ databases">
        <authorList>
            <consortium name="Pathogen Informatics"/>
        </authorList>
    </citation>
    <scope>NUCLEOTIDE SEQUENCE [LARGE SCALE GENOMIC DNA]</scope>
</reference>
<dbReference type="GO" id="GO:0005737">
    <property type="term" value="C:cytoplasm"/>
    <property type="evidence" value="ECO:0007669"/>
    <property type="project" value="TreeGrafter"/>
</dbReference>
<dbReference type="InterPro" id="IPR032675">
    <property type="entry name" value="LRR_dom_sf"/>
</dbReference>
<evidence type="ECO:0000313" key="6">
    <source>
        <dbReference type="WBParaSite" id="EVEC_0001040501-mRNA-1"/>
    </source>
</evidence>
<reference evidence="6" key="1">
    <citation type="submission" date="2017-02" db="UniProtKB">
        <authorList>
            <consortium name="WormBaseParasite"/>
        </authorList>
    </citation>
    <scope>IDENTIFICATION</scope>
</reference>
<dbReference type="Pfam" id="PF13855">
    <property type="entry name" value="LRR_8"/>
    <property type="match status" value="1"/>
</dbReference>
<dbReference type="WBParaSite" id="EVEC_0001040501-mRNA-1">
    <property type="protein sequence ID" value="EVEC_0001040501-mRNA-1"/>
    <property type="gene ID" value="EVEC_0001040501"/>
</dbReference>
<dbReference type="STRING" id="51028.A0A0N4VHV4"/>
<sequence>MGEKTINISEEEYLGSPLNFIDLSQVSLTTLFPSVSNLGRLSSLILRSNKLKEIPEEIGTLSNLKVLDLSTNQIHNLPQSINLLKCLSSLNLSHNKIQDLPDLSELCSLQVLDLSHNAISVFPTGLPTVTSKLQTLLLSRNKIESIPNFIKEIGGHLKTLDLSENNLSELPLPLAFLPKLKVLSLHSNRFANKRFQKLTEDKRHLAPSMVDYLKRELRSSENVKNKEDSGGSLSDKLCSTGVLNLEIRFGSDKVSVTRMEPVVEIRPHIACCLLRNVMFDAEKLKLFFSIQNRLHDTICDHRNSGTIGTHDFKAIYFPLKYTALEPDELKGKTSISTETETPELAEINSRSEVTTDTEEVFVEVTSAVSQSTCRNIMEHLIEEIINNGFSSALVVEQIKIFQDNGNLLIAYPGKLDLQLKNIAITRRKVTENEP</sequence>
<dbReference type="Proteomes" id="UP000274131">
    <property type="component" value="Unassembled WGS sequence"/>
</dbReference>
<dbReference type="PANTHER" id="PTHR48051:SF1">
    <property type="entry name" value="RAS SUPPRESSOR PROTEIN 1"/>
    <property type="match status" value="1"/>
</dbReference>
<evidence type="ECO:0000256" key="1">
    <source>
        <dbReference type="ARBA" id="ARBA00022614"/>
    </source>
</evidence>
<evidence type="ECO:0000313" key="4">
    <source>
        <dbReference type="EMBL" id="VDD94999.1"/>
    </source>
</evidence>
<dbReference type="Gene3D" id="3.50.40.10">
    <property type="entry name" value="Phenylalanyl-trna Synthetase, Chain B, domain 3"/>
    <property type="match status" value="2"/>
</dbReference>
<evidence type="ECO:0000256" key="2">
    <source>
        <dbReference type="ARBA" id="ARBA00022737"/>
    </source>
</evidence>
<dbReference type="InterPro" id="IPR003591">
    <property type="entry name" value="Leu-rich_rpt_typical-subtyp"/>
</dbReference>
<keyword evidence="5" id="KW-1185">Reference proteome</keyword>
<dbReference type="AlphaFoldDB" id="A0A0N4VHV4"/>
<dbReference type="InterPro" id="IPR001611">
    <property type="entry name" value="Leu-rich_rpt"/>
</dbReference>
<organism evidence="6">
    <name type="scientific">Enterobius vermicularis</name>
    <name type="common">Human pinworm</name>
    <dbReference type="NCBI Taxonomy" id="51028"/>
    <lineage>
        <taxon>Eukaryota</taxon>
        <taxon>Metazoa</taxon>
        <taxon>Ecdysozoa</taxon>
        <taxon>Nematoda</taxon>
        <taxon>Chromadorea</taxon>
        <taxon>Rhabditida</taxon>
        <taxon>Spirurina</taxon>
        <taxon>Oxyuridomorpha</taxon>
        <taxon>Oxyuroidea</taxon>
        <taxon>Oxyuridae</taxon>
        <taxon>Enterobius</taxon>
    </lineage>
</organism>
<dbReference type="SMART" id="SM00365">
    <property type="entry name" value="LRR_SD22"/>
    <property type="match status" value="4"/>
</dbReference>
<dbReference type="PRINTS" id="PR00019">
    <property type="entry name" value="LEURICHRPT"/>
</dbReference>
<keyword evidence="1" id="KW-0433">Leucine-rich repeat</keyword>
<feature type="domain" description="Disease resistance R13L4/SHOC-2-like LRR" evidence="3">
    <location>
        <begin position="34"/>
        <end position="115"/>
    </location>
</feature>
<dbReference type="OrthoDB" id="67933at2759"/>
<dbReference type="InterPro" id="IPR020825">
    <property type="entry name" value="Phe-tRNA_synthase-like_B3/B4"/>
</dbReference>
<accession>A0A0N4VHV4</accession>
<name>A0A0N4VHV4_ENTVE</name>
<dbReference type="SUPFAM" id="SSF52058">
    <property type="entry name" value="L domain-like"/>
    <property type="match status" value="1"/>
</dbReference>
<evidence type="ECO:0000259" key="3">
    <source>
        <dbReference type="Pfam" id="PF23598"/>
    </source>
</evidence>
<dbReference type="SMART" id="SM00369">
    <property type="entry name" value="LRR_TYP"/>
    <property type="match status" value="6"/>
</dbReference>
<dbReference type="PROSITE" id="PS51450">
    <property type="entry name" value="LRR"/>
    <property type="match status" value="5"/>
</dbReference>
<dbReference type="InterPro" id="IPR050216">
    <property type="entry name" value="LRR_domain-containing"/>
</dbReference>
<gene>
    <name evidence="4" type="ORF">EVEC_LOCUS9750</name>
</gene>
<proteinExistence type="predicted"/>
<dbReference type="Pfam" id="PF23598">
    <property type="entry name" value="LRR_14"/>
    <property type="match status" value="1"/>
</dbReference>
<dbReference type="EMBL" id="UXUI01010275">
    <property type="protein sequence ID" value="VDD94999.1"/>
    <property type="molecule type" value="Genomic_DNA"/>
</dbReference>
<keyword evidence="2" id="KW-0677">Repeat</keyword>
<evidence type="ECO:0000313" key="5">
    <source>
        <dbReference type="Proteomes" id="UP000274131"/>
    </source>
</evidence>
<protein>
    <submittedName>
        <fullName evidence="6">B3_4 domain-containing protein</fullName>
    </submittedName>
</protein>
<dbReference type="PANTHER" id="PTHR48051">
    <property type="match status" value="1"/>
</dbReference>
<dbReference type="Gene3D" id="3.80.10.10">
    <property type="entry name" value="Ribonuclease Inhibitor"/>
    <property type="match status" value="1"/>
</dbReference>